<protein>
    <submittedName>
        <fullName evidence="1">Uncharacterized protein</fullName>
    </submittedName>
</protein>
<gene>
    <name evidence="1" type="ORF">EVAR_32832_1</name>
</gene>
<organism evidence="1 2">
    <name type="scientific">Eumeta variegata</name>
    <name type="common">Bagworm moth</name>
    <name type="synonym">Eumeta japonica</name>
    <dbReference type="NCBI Taxonomy" id="151549"/>
    <lineage>
        <taxon>Eukaryota</taxon>
        <taxon>Metazoa</taxon>
        <taxon>Ecdysozoa</taxon>
        <taxon>Arthropoda</taxon>
        <taxon>Hexapoda</taxon>
        <taxon>Insecta</taxon>
        <taxon>Pterygota</taxon>
        <taxon>Neoptera</taxon>
        <taxon>Endopterygota</taxon>
        <taxon>Lepidoptera</taxon>
        <taxon>Glossata</taxon>
        <taxon>Ditrysia</taxon>
        <taxon>Tineoidea</taxon>
        <taxon>Psychidae</taxon>
        <taxon>Oiketicinae</taxon>
        <taxon>Eumeta</taxon>
    </lineage>
</organism>
<sequence length="68" mass="7633">MNKRERISVCSTAGRGLRGAALHFKAIVLPELVSDRYDRVVSSVRLFFSREDIPVEFRTPPGLVCSLL</sequence>
<dbReference type="EMBL" id="BGZK01000524">
    <property type="protein sequence ID" value="GBP48431.1"/>
    <property type="molecule type" value="Genomic_DNA"/>
</dbReference>
<evidence type="ECO:0000313" key="1">
    <source>
        <dbReference type="EMBL" id="GBP48431.1"/>
    </source>
</evidence>
<reference evidence="1 2" key="1">
    <citation type="journal article" date="2019" name="Commun. Biol.">
        <title>The bagworm genome reveals a unique fibroin gene that provides high tensile strength.</title>
        <authorList>
            <person name="Kono N."/>
            <person name="Nakamura H."/>
            <person name="Ohtoshi R."/>
            <person name="Tomita M."/>
            <person name="Numata K."/>
            <person name="Arakawa K."/>
        </authorList>
    </citation>
    <scope>NUCLEOTIDE SEQUENCE [LARGE SCALE GENOMIC DNA]</scope>
</reference>
<comment type="caution">
    <text evidence="1">The sequence shown here is derived from an EMBL/GenBank/DDBJ whole genome shotgun (WGS) entry which is preliminary data.</text>
</comment>
<evidence type="ECO:0000313" key="2">
    <source>
        <dbReference type="Proteomes" id="UP000299102"/>
    </source>
</evidence>
<accession>A0A4C1WBJ3</accession>
<dbReference type="AlphaFoldDB" id="A0A4C1WBJ3"/>
<proteinExistence type="predicted"/>
<dbReference type="Proteomes" id="UP000299102">
    <property type="component" value="Unassembled WGS sequence"/>
</dbReference>
<name>A0A4C1WBJ3_EUMVA</name>
<keyword evidence="2" id="KW-1185">Reference proteome</keyword>